<feature type="transmembrane region" description="Helical" evidence="1">
    <location>
        <begin position="480"/>
        <end position="504"/>
    </location>
</feature>
<gene>
    <name evidence="2" type="ORF">HBE96_08570</name>
</gene>
<feature type="transmembrane region" description="Helical" evidence="1">
    <location>
        <begin position="271"/>
        <end position="287"/>
    </location>
</feature>
<feature type="transmembrane region" description="Helical" evidence="1">
    <location>
        <begin position="947"/>
        <end position="968"/>
    </location>
</feature>
<reference evidence="2 3" key="1">
    <citation type="submission" date="2020-06" db="EMBL/GenBank/DDBJ databases">
        <title>Complete Genome Sequence of Clostridium muelleri sp. nov. P21T, an Acid-Alcohol Producing Acetogen Isolated from Old Hay.</title>
        <authorList>
            <person name="Duncan K.E."/>
            <person name="Tanner R.S."/>
        </authorList>
    </citation>
    <scope>NUCLEOTIDE SEQUENCE [LARGE SCALE GENOMIC DNA]</scope>
    <source>
        <strain evidence="2 3">P21</strain>
    </source>
</reference>
<feature type="transmembrane region" description="Helical" evidence="1">
    <location>
        <begin position="307"/>
        <end position="331"/>
    </location>
</feature>
<organism evidence="2 3">
    <name type="scientific">Clostridium muellerianum</name>
    <dbReference type="NCBI Taxonomy" id="2716538"/>
    <lineage>
        <taxon>Bacteria</taxon>
        <taxon>Bacillati</taxon>
        <taxon>Bacillota</taxon>
        <taxon>Clostridia</taxon>
        <taxon>Eubacteriales</taxon>
        <taxon>Clostridiaceae</taxon>
        <taxon>Clostridium</taxon>
    </lineage>
</organism>
<feature type="transmembrane region" description="Helical" evidence="1">
    <location>
        <begin position="360"/>
        <end position="382"/>
    </location>
</feature>
<feature type="transmembrane region" description="Helical" evidence="1">
    <location>
        <begin position="524"/>
        <end position="543"/>
    </location>
</feature>
<accession>A0A7Y0HPI8</accession>
<keyword evidence="1" id="KW-1133">Transmembrane helix</keyword>
<sequence>MKINTWKKVGGLILFSIIAALFFTFAPNAQEDLDFNVKMNKNQAINETKKLAEKYGWELKNSRETASFSLDEKAQTYYELKVGDSHKLNSLIKKEDGYIPAVWTVSIIPKGGNEKVDVYFTPSGKVYGFYKSVLDDVKGVSLSENTAETIAEKQAVENWNLNLKEYKLIDKSQKIQSNGRADYIFNYKRNVNIGEAKDKVELQIKGDKLVKVQHYLDIPESFTRNYEQQRSYNDNIANTSSFIFYILIFVVGFFCFFYLNRRKMITWKNPLIFVIFLIFMTFINGIFNMNQDLTYMDTTYLTPTLFYMVKIFISLIIGILTGVFTFISICVGEGLYKKAFPNHPNFWKMISIRNFGSWQFLNRVIIAYLFVILMLMYETIFYGTMNHLPGWWQPASMVIDPNIQENWFAWTGGFAQALNAGVFEEFAFRAMPICLGVLIGKKYNKPKLCIITAFVFEILVFSAAHANYPGFPAYARLVELLIVALGFGLIFYFFGIISGIIAHFTYDFILMTMMIMTTSGKPLIYQKILIVIIVILPLALAVYGRIKNGFWIDIEEDVYNAANIEEYVEESNENSREIIENPIVDNEESETNKIKNWTESKKKNRIITAITVFFTIVSIIALFTIHSAIPQFNIERAEAESLAKMELQKEGFKLSGDWKVISNVEVKDIYDNDDEIFVSQDFIRKEGRDKYKSLIGNYINLFKWKVRFVKFTGDINERAEEFQVTVIDKKHNINVKHILPKNRKGENLTKEKAEKLLYDFIENKYGLKKADLKEISAKENKLDNRIDWSFTLEDKTTKLKVYKPEINAVVSGSEILQIDKTLQISDSAKSQMVKKYAWIIAVVAILALAFIIPIIWIGIKAVIAWSKKQISKPIFFKLFLILLTLNIMSLFLNMPEKQMLFSTTSSFRSQIITSTAAGILGKVIVSFIEVSIIAYSKSFYRKPSKHSYFNVMLIFSITLLIFFIGTIFTGRNVMEVDNSIYCSLGTLNKFLGQLIYMCTSYIGKMALFLAIVIAVKNAKSKYTKIALAILLMVPYGIVSSFSSPSIIMLIFSLLGGVIYILLYKYLFQYDVALTAVFIGLGYILGNIKGIALNQYPTLNVSVVLSLIVTSFLIVYTYKLLEKEF</sequence>
<feature type="transmembrane region" description="Helical" evidence="1">
    <location>
        <begin position="874"/>
        <end position="892"/>
    </location>
</feature>
<feature type="transmembrane region" description="Helical" evidence="1">
    <location>
        <begin position="606"/>
        <end position="629"/>
    </location>
</feature>
<feature type="transmembrane region" description="Helical" evidence="1">
    <location>
        <begin position="994"/>
        <end position="1015"/>
    </location>
</feature>
<protein>
    <recommendedName>
        <fullName evidence="4">CPBP family intramembrane metalloprotease</fullName>
    </recommendedName>
</protein>
<feature type="transmembrane region" description="Helical" evidence="1">
    <location>
        <begin position="1027"/>
        <end position="1060"/>
    </location>
</feature>
<feature type="transmembrane region" description="Helical" evidence="1">
    <location>
        <begin position="836"/>
        <end position="862"/>
    </location>
</feature>
<comment type="caution">
    <text evidence="2">The sequence shown here is derived from an EMBL/GenBank/DDBJ whole genome shotgun (WGS) entry which is preliminary data.</text>
</comment>
<keyword evidence="1" id="KW-0812">Transmembrane</keyword>
<dbReference type="RefSeq" id="WP_169297347.1">
    <property type="nucleotide sequence ID" value="NZ_JABBNI010000014.1"/>
</dbReference>
<evidence type="ECO:0008006" key="4">
    <source>
        <dbReference type="Google" id="ProtNLM"/>
    </source>
</evidence>
<feature type="transmembrane region" description="Helical" evidence="1">
    <location>
        <begin position="242"/>
        <end position="259"/>
    </location>
</feature>
<dbReference type="Proteomes" id="UP000537131">
    <property type="component" value="Unassembled WGS sequence"/>
</dbReference>
<name>A0A7Y0HPI8_9CLOT</name>
<evidence type="ECO:0000313" key="3">
    <source>
        <dbReference type="Proteomes" id="UP000537131"/>
    </source>
</evidence>
<feature type="transmembrane region" description="Helical" evidence="1">
    <location>
        <begin position="450"/>
        <end position="468"/>
    </location>
</feature>
<feature type="transmembrane region" description="Helical" evidence="1">
    <location>
        <begin position="912"/>
        <end position="935"/>
    </location>
</feature>
<evidence type="ECO:0000256" key="1">
    <source>
        <dbReference type="SAM" id="Phobius"/>
    </source>
</evidence>
<evidence type="ECO:0000313" key="2">
    <source>
        <dbReference type="EMBL" id="NMM62748.1"/>
    </source>
</evidence>
<keyword evidence="3" id="KW-1185">Reference proteome</keyword>
<proteinExistence type="predicted"/>
<dbReference type="EMBL" id="JABBNI010000014">
    <property type="protein sequence ID" value="NMM62748.1"/>
    <property type="molecule type" value="Genomic_DNA"/>
</dbReference>
<feature type="transmembrane region" description="Helical" evidence="1">
    <location>
        <begin position="1066"/>
        <end position="1085"/>
    </location>
</feature>
<feature type="transmembrane region" description="Helical" evidence="1">
    <location>
        <begin position="1097"/>
        <end position="1117"/>
    </location>
</feature>
<dbReference type="AlphaFoldDB" id="A0A7Y0HPI8"/>
<keyword evidence="1" id="KW-0472">Membrane</keyword>